<dbReference type="GO" id="GO:0046933">
    <property type="term" value="F:proton-transporting ATP synthase activity, rotational mechanism"/>
    <property type="evidence" value="ECO:0007669"/>
    <property type="project" value="UniProtKB-UniRule"/>
</dbReference>
<evidence type="ECO:0000256" key="6">
    <source>
        <dbReference type="ARBA" id="ARBA00022781"/>
    </source>
</evidence>
<gene>
    <name evidence="11" type="primary">atpB</name>
    <name evidence="13" type="ORF">EDD31_2179</name>
</gene>
<evidence type="ECO:0000256" key="7">
    <source>
        <dbReference type="ARBA" id="ARBA00022989"/>
    </source>
</evidence>
<dbReference type="PRINTS" id="PR00123">
    <property type="entry name" value="ATPASEA"/>
</dbReference>
<keyword evidence="8 11" id="KW-0406">Ion transport</keyword>
<evidence type="ECO:0000256" key="1">
    <source>
        <dbReference type="ARBA" id="ARBA00004141"/>
    </source>
</evidence>
<dbReference type="CDD" id="cd00310">
    <property type="entry name" value="ATP-synt_Fo_a_6"/>
    <property type="match status" value="1"/>
</dbReference>
<dbReference type="Pfam" id="PF00119">
    <property type="entry name" value="ATP-synt_A"/>
    <property type="match status" value="1"/>
</dbReference>
<organism evidence="13 14">
    <name type="scientific">Bogoriella caseilytica</name>
    <dbReference type="NCBI Taxonomy" id="56055"/>
    <lineage>
        <taxon>Bacteria</taxon>
        <taxon>Bacillati</taxon>
        <taxon>Actinomycetota</taxon>
        <taxon>Actinomycetes</taxon>
        <taxon>Micrococcales</taxon>
        <taxon>Bogoriellaceae</taxon>
        <taxon>Bogoriella</taxon>
    </lineage>
</organism>
<dbReference type="RefSeq" id="WP_245991140.1">
    <property type="nucleotide sequence ID" value="NZ_RKHK01000001.1"/>
</dbReference>
<evidence type="ECO:0000256" key="2">
    <source>
        <dbReference type="ARBA" id="ARBA00006810"/>
    </source>
</evidence>
<comment type="function">
    <text evidence="11 12">Key component of the proton channel; it plays a direct role in the translocation of protons across the membrane.</text>
</comment>
<comment type="similarity">
    <text evidence="2 11 12">Belongs to the ATPase A chain family.</text>
</comment>
<feature type="transmembrane region" description="Helical" evidence="11">
    <location>
        <begin position="149"/>
        <end position="168"/>
    </location>
</feature>
<dbReference type="GO" id="GO:0045259">
    <property type="term" value="C:proton-transporting ATP synthase complex"/>
    <property type="evidence" value="ECO:0007669"/>
    <property type="project" value="UniProtKB-KW"/>
</dbReference>
<evidence type="ECO:0000256" key="3">
    <source>
        <dbReference type="ARBA" id="ARBA00022448"/>
    </source>
</evidence>
<dbReference type="NCBIfam" id="TIGR01131">
    <property type="entry name" value="ATP_synt_6_or_A"/>
    <property type="match status" value="1"/>
</dbReference>
<evidence type="ECO:0000313" key="14">
    <source>
        <dbReference type="Proteomes" id="UP000280668"/>
    </source>
</evidence>
<dbReference type="HAMAP" id="MF_01393">
    <property type="entry name" value="ATP_synth_a_bact"/>
    <property type="match status" value="1"/>
</dbReference>
<evidence type="ECO:0000256" key="12">
    <source>
        <dbReference type="RuleBase" id="RU000483"/>
    </source>
</evidence>
<feature type="transmembrane region" description="Helical" evidence="11">
    <location>
        <begin position="62"/>
        <end position="79"/>
    </location>
</feature>
<keyword evidence="10 11" id="KW-0066">ATP synthesis</keyword>
<feature type="transmembrane region" description="Helical" evidence="11">
    <location>
        <begin position="214"/>
        <end position="236"/>
    </location>
</feature>
<evidence type="ECO:0000256" key="8">
    <source>
        <dbReference type="ARBA" id="ARBA00023065"/>
    </source>
</evidence>
<dbReference type="InterPro" id="IPR023011">
    <property type="entry name" value="ATP_synth_F0_asu_AS"/>
</dbReference>
<proteinExistence type="inferred from homology"/>
<keyword evidence="9 11" id="KW-0472">Membrane</keyword>
<feature type="transmembrane region" description="Helical" evidence="11">
    <location>
        <begin position="242"/>
        <end position="260"/>
    </location>
</feature>
<dbReference type="GO" id="GO:0005886">
    <property type="term" value="C:plasma membrane"/>
    <property type="evidence" value="ECO:0007669"/>
    <property type="project" value="UniProtKB-SubCell"/>
</dbReference>
<keyword evidence="5 11" id="KW-0812">Transmembrane</keyword>
<accession>A0A3N2BF15</accession>
<comment type="caution">
    <text evidence="13">The sequence shown here is derived from an EMBL/GenBank/DDBJ whole genome shotgun (WGS) entry which is preliminary data.</text>
</comment>
<dbReference type="InterPro" id="IPR035908">
    <property type="entry name" value="F0_ATP_A_sf"/>
</dbReference>
<keyword evidence="14" id="KW-1185">Reference proteome</keyword>
<reference evidence="13 14" key="1">
    <citation type="submission" date="2018-11" db="EMBL/GenBank/DDBJ databases">
        <title>Sequencing the genomes of 1000 actinobacteria strains.</title>
        <authorList>
            <person name="Klenk H.-P."/>
        </authorList>
    </citation>
    <scope>NUCLEOTIDE SEQUENCE [LARGE SCALE GENOMIC DNA]</scope>
    <source>
        <strain evidence="13 14">DSM 11294</strain>
    </source>
</reference>
<dbReference type="Gene3D" id="1.20.120.220">
    <property type="entry name" value="ATP synthase, F0 complex, subunit A"/>
    <property type="match status" value="1"/>
</dbReference>
<evidence type="ECO:0000256" key="10">
    <source>
        <dbReference type="ARBA" id="ARBA00023310"/>
    </source>
</evidence>
<evidence type="ECO:0000256" key="5">
    <source>
        <dbReference type="ARBA" id="ARBA00022692"/>
    </source>
</evidence>
<dbReference type="AlphaFoldDB" id="A0A3N2BF15"/>
<evidence type="ECO:0000256" key="9">
    <source>
        <dbReference type="ARBA" id="ARBA00023136"/>
    </source>
</evidence>
<keyword evidence="7 11" id="KW-1133">Transmembrane helix</keyword>
<sequence>MTDSSNPEGDALSAALSSWHAASVLAYGGDGGGFTPPDIFNEIFPPALLFEGTVFEFNRIQLVRFVSVAVILLVFWLGTRKLKLVPNRRQSIIEMLVDFVRVNIVEEVLGSRERARPYVRIISVFFIAILMFNLTGMVPGLNFAGTGTIAMPLLLALMALVTFVRAGVKANGVGGYLKATAAPSGVPGPVLILLAPIELISTFIIRPVSLTVRLFVNMASGHLILVLAFAATHYLLLEVSGVLAASSAFTLVGGTVFTMFKLFVAGLQAYIFALLTTVYISLSIEEH</sequence>
<dbReference type="InterPro" id="IPR045083">
    <property type="entry name" value="ATP_synth_F0_asu_bact/mt"/>
</dbReference>
<keyword evidence="11" id="KW-1003">Cell membrane</keyword>
<dbReference type="PANTHER" id="PTHR11410:SF0">
    <property type="entry name" value="ATP SYNTHASE SUBUNIT A"/>
    <property type="match status" value="1"/>
</dbReference>
<dbReference type="EMBL" id="RKHK01000001">
    <property type="protein sequence ID" value="ROR73790.1"/>
    <property type="molecule type" value="Genomic_DNA"/>
</dbReference>
<evidence type="ECO:0000256" key="4">
    <source>
        <dbReference type="ARBA" id="ARBA00022547"/>
    </source>
</evidence>
<dbReference type="SUPFAM" id="SSF81336">
    <property type="entry name" value="F1F0 ATP synthase subunit A"/>
    <property type="match status" value="1"/>
</dbReference>
<evidence type="ECO:0000256" key="11">
    <source>
        <dbReference type="HAMAP-Rule" id="MF_01393"/>
    </source>
</evidence>
<dbReference type="InterPro" id="IPR000568">
    <property type="entry name" value="ATP_synth_F0_asu"/>
</dbReference>
<name>A0A3N2BF15_9MICO</name>
<dbReference type="PROSITE" id="PS00449">
    <property type="entry name" value="ATPASE_A"/>
    <property type="match status" value="1"/>
</dbReference>
<keyword evidence="4 11" id="KW-0138">CF(0)</keyword>
<protein>
    <recommendedName>
        <fullName evidence="11 12">ATP synthase subunit a</fullName>
    </recommendedName>
    <alternativeName>
        <fullName evidence="11">ATP synthase F0 sector subunit a</fullName>
    </alternativeName>
    <alternativeName>
        <fullName evidence="11">F-ATPase subunit 6</fullName>
    </alternativeName>
</protein>
<evidence type="ECO:0000313" key="13">
    <source>
        <dbReference type="EMBL" id="ROR73790.1"/>
    </source>
</evidence>
<feature type="transmembrane region" description="Helical" evidence="11">
    <location>
        <begin position="118"/>
        <end position="137"/>
    </location>
</feature>
<keyword evidence="3 11" id="KW-0813">Transport</keyword>
<comment type="subcellular location">
    <subcellularLocation>
        <location evidence="11 12">Cell membrane</location>
        <topology evidence="11 12">Multi-pass membrane protein</topology>
    </subcellularLocation>
    <subcellularLocation>
        <location evidence="1">Membrane</location>
        <topology evidence="1">Multi-pass membrane protein</topology>
    </subcellularLocation>
</comment>
<keyword evidence="6 11" id="KW-0375">Hydrogen ion transport</keyword>
<dbReference type="Proteomes" id="UP000280668">
    <property type="component" value="Unassembled WGS sequence"/>
</dbReference>
<feature type="transmembrane region" description="Helical" evidence="11">
    <location>
        <begin position="267"/>
        <end position="284"/>
    </location>
</feature>
<dbReference type="PANTHER" id="PTHR11410">
    <property type="entry name" value="ATP SYNTHASE SUBUNIT A"/>
    <property type="match status" value="1"/>
</dbReference>